<dbReference type="RefSeq" id="WP_198883374.1">
    <property type="nucleotide sequence ID" value="NZ_JAEKJA010000015.1"/>
</dbReference>
<dbReference type="Gene3D" id="3.10.180.10">
    <property type="entry name" value="2,3-Dihydroxybiphenyl 1,2-Dioxygenase, domain 1"/>
    <property type="match status" value="1"/>
</dbReference>
<dbReference type="GO" id="GO:0046677">
    <property type="term" value="P:response to antibiotic"/>
    <property type="evidence" value="ECO:0007669"/>
    <property type="project" value="UniProtKB-KW"/>
</dbReference>
<gene>
    <name evidence="5" type="ORF">JCR33_17335</name>
</gene>
<proteinExistence type="inferred from homology"/>
<comment type="similarity">
    <text evidence="1">Belongs to the bleomycin resistance protein family.</text>
</comment>
<name>A0A934MI16_9HYPH</name>
<dbReference type="InterPro" id="IPR029068">
    <property type="entry name" value="Glyas_Bleomycin-R_OHBP_Dase"/>
</dbReference>
<organism evidence="5 6">
    <name type="scientific">Acuticoccus mangrovi</name>
    <dbReference type="NCBI Taxonomy" id="2796142"/>
    <lineage>
        <taxon>Bacteria</taxon>
        <taxon>Pseudomonadati</taxon>
        <taxon>Pseudomonadota</taxon>
        <taxon>Alphaproteobacteria</taxon>
        <taxon>Hyphomicrobiales</taxon>
        <taxon>Amorphaceae</taxon>
        <taxon>Acuticoccus</taxon>
    </lineage>
</organism>
<evidence type="ECO:0000313" key="6">
    <source>
        <dbReference type="Proteomes" id="UP000609531"/>
    </source>
</evidence>
<evidence type="ECO:0000256" key="2">
    <source>
        <dbReference type="ARBA" id="ARBA00021572"/>
    </source>
</evidence>
<dbReference type="PROSITE" id="PS51819">
    <property type="entry name" value="VOC"/>
    <property type="match status" value="1"/>
</dbReference>
<dbReference type="InterPro" id="IPR000335">
    <property type="entry name" value="Bleomycin-R"/>
</dbReference>
<keyword evidence="6" id="KW-1185">Reference proteome</keyword>
<dbReference type="EMBL" id="JAEKJA010000015">
    <property type="protein sequence ID" value="MBJ3777475.1"/>
    <property type="molecule type" value="Genomic_DNA"/>
</dbReference>
<evidence type="ECO:0000256" key="3">
    <source>
        <dbReference type="ARBA" id="ARBA00023251"/>
    </source>
</evidence>
<dbReference type="AlphaFoldDB" id="A0A934MI16"/>
<dbReference type="InterPro" id="IPR037523">
    <property type="entry name" value="VOC_core"/>
</dbReference>
<evidence type="ECO:0000259" key="4">
    <source>
        <dbReference type="PROSITE" id="PS51819"/>
    </source>
</evidence>
<reference evidence="5" key="1">
    <citation type="submission" date="2020-12" db="EMBL/GenBank/DDBJ databases">
        <title>Bacterial taxonomy.</title>
        <authorList>
            <person name="Pan X."/>
        </authorList>
    </citation>
    <scope>NUCLEOTIDE SEQUENCE</scope>
    <source>
        <strain evidence="5">B2012</strain>
    </source>
</reference>
<dbReference type="CDD" id="cd08349">
    <property type="entry name" value="BLMA_like"/>
    <property type="match status" value="1"/>
</dbReference>
<evidence type="ECO:0000313" key="5">
    <source>
        <dbReference type="EMBL" id="MBJ3777475.1"/>
    </source>
</evidence>
<dbReference type="SUPFAM" id="SSF54593">
    <property type="entry name" value="Glyoxalase/Bleomycin resistance protein/Dihydroxybiphenyl dioxygenase"/>
    <property type="match status" value="1"/>
</dbReference>
<keyword evidence="3" id="KW-0046">Antibiotic resistance</keyword>
<evidence type="ECO:0000256" key="1">
    <source>
        <dbReference type="ARBA" id="ARBA00011051"/>
    </source>
</evidence>
<dbReference type="Pfam" id="PF19581">
    <property type="entry name" value="Glyoxalase_7"/>
    <property type="match status" value="1"/>
</dbReference>
<accession>A0A934MI16</accession>
<comment type="caution">
    <text evidence="5">The sequence shown here is derived from an EMBL/GenBank/DDBJ whole genome shotgun (WGS) entry which is preliminary data.</text>
</comment>
<feature type="domain" description="VOC" evidence="4">
    <location>
        <begin position="1"/>
        <end position="118"/>
    </location>
</feature>
<sequence>MAAVTPILRIFDTEKAREFYIDFLGFEVVFEHRYGEEFPLYMGIRREGVDLHLSEHHGDAAPGAHVRIAVTGLADWTVRLRAANYRYARPGEPRATPWGTTEITITDPFANRLTFVETAG</sequence>
<dbReference type="Proteomes" id="UP000609531">
    <property type="component" value="Unassembled WGS sequence"/>
</dbReference>
<protein>
    <recommendedName>
        <fullName evidence="2">Bleomycin resistance protein</fullName>
    </recommendedName>
</protein>